<dbReference type="PANTHER" id="PTHR34220:SF9">
    <property type="entry name" value="SIGNAL TRANSDUCTION HISTIDINE KINASE INTERNAL REGION DOMAIN-CONTAINING PROTEIN"/>
    <property type="match status" value="1"/>
</dbReference>
<dbReference type="InterPro" id="IPR003594">
    <property type="entry name" value="HATPase_dom"/>
</dbReference>
<dbReference type="Proteomes" id="UP000004030">
    <property type="component" value="Unassembled WGS sequence"/>
</dbReference>
<evidence type="ECO:0000259" key="3">
    <source>
        <dbReference type="Pfam" id="PF06580"/>
    </source>
</evidence>
<dbReference type="InterPro" id="IPR050640">
    <property type="entry name" value="Bact_2-comp_sensor_kinase"/>
</dbReference>
<evidence type="ECO:0000256" key="1">
    <source>
        <dbReference type="SAM" id="Phobius"/>
    </source>
</evidence>
<dbReference type="GO" id="GO:0016020">
    <property type="term" value="C:membrane"/>
    <property type="evidence" value="ECO:0007669"/>
    <property type="project" value="InterPro"/>
</dbReference>
<reference evidence="4 5" key="1">
    <citation type="journal article" date="2012" name="J. Bacteriol.">
        <title>Genome sequence of benzo(a)pyrene-degrading bacterium Novosphingobium pentaromativorans US6-1.</title>
        <authorList>
            <person name="Luo Y.R."/>
            <person name="Kang S.G."/>
            <person name="Kim S.J."/>
            <person name="Kim M.R."/>
            <person name="Li N."/>
            <person name="Lee J.H."/>
            <person name="Kwon K.K."/>
        </authorList>
    </citation>
    <scope>NUCLEOTIDE SEQUENCE [LARGE SCALE GENOMIC DNA]</scope>
    <source>
        <strain evidence="4 5">US6-1</strain>
    </source>
</reference>
<feature type="transmembrane region" description="Helical" evidence="1">
    <location>
        <begin position="71"/>
        <end position="89"/>
    </location>
</feature>
<dbReference type="InterPro" id="IPR036890">
    <property type="entry name" value="HATPase_C_sf"/>
</dbReference>
<dbReference type="Pfam" id="PF06580">
    <property type="entry name" value="His_kinase"/>
    <property type="match status" value="1"/>
</dbReference>
<dbReference type="Pfam" id="PF02518">
    <property type="entry name" value="HATPase_c"/>
    <property type="match status" value="1"/>
</dbReference>
<keyword evidence="1" id="KW-0812">Transmembrane</keyword>
<keyword evidence="1" id="KW-0472">Membrane</keyword>
<dbReference type="InterPro" id="IPR010559">
    <property type="entry name" value="Sig_transdc_His_kin_internal"/>
</dbReference>
<keyword evidence="1" id="KW-1133">Transmembrane helix</keyword>
<proteinExistence type="predicted"/>
<evidence type="ECO:0000313" key="5">
    <source>
        <dbReference type="Proteomes" id="UP000004030"/>
    </source>
</evidence>
<dbReference type="eggNOG" id="COG2972">
    <property type="taxonomic scope" value="Bacteria"/>
</dbReference>
<dbReference type="EMBL" id="AGFM01000010">
    <property type="protein sequence ID" value="EHJ62060.1"/>
    <property type="molecule type" value="Genomic_DNA"/>
</dbReference>
<feature type="transmembrane region" description="Helical" evidence="1">
    <location>
        <begin position="109"/>
        <end position="125"/>
    </location>
</feature>
<comment type="caution">
    <text evidence="4">The sequence shown here is derived from an EMBL/GenBank/DDBJ whole genome shotgun (WGS) entry which is preliminary data.</text>
</comment>
<dbReference type="GO" id="GO:0000155">
    <property type="term" value="F:phosphorelay sensor kinase activity"/>
    <property type="evidence" value="ECO:0007669"/>
    <property type="project" value="InterPro"/>
</dbReference>
<sequence>MPINLTGAVIVASVMSTQFLAQPFIWKYFANDEIFAGWILIFRDRLFVAIGIAFALSAAEAFAWRKSNPSLLIAFAAIVCGAFVSEMLLIEIDPQGDRNELPAVIGRTIRWAIAAGAGCAILYLWRQSESIAALNHETEIGRVKAERLFARLRMDALQRQIEPHFLFNTFATIRRLQRSQPEKGRMLLSRFIEFLRGSLDRRSGISTLLGDEILIGSAYLDVCSIRMGGLLRWSIDVPTALHDVDFPRYGLATLLENAIKHGIAPSPDGGVIAVSGRVEGGLLGVTVSDTGVGFSMDHGAGQGLANIREQLALRYGSSASLSLTANRPNGVRATIRLPVGQLE</sequence>
<dbReference type="Gene3D" id="3.30.565.10">
    <property type="entry name" value="Histidine kinase-like ATPase, C-terminal domain"/>
    <property type="match status" value="1"/>
</dbReference>
<dbReference type="PATRIC" id="fig|1088721.3.peg.971"/>
<accession>G6E9G1</accession>
<evidence type="ECO:0000259" key="2">
    <source>
        <dbReference type="Pfam" id="PF02518"/>
    </source>
</evidence>
<dbReference type="AlphaFoldDB" id="G6E9G1"/>
<feature type="domain" description="Signal transduction histidine kinase internal region" evidence="3">
    <location>
        <begin position="153"/>
        <end position="228"/>
    </location>
</feature>
<protein>
    <submittedName>
        <fullName evidence="4">Uncharacterized protein</fullName>
    </submittedName>
</protein>
<dbReference type="SUPFAM" id="SSF55874">
    <property type="entry name" value="ATPase domain of HSP90 chaperone/DNA topoisomerase II/histidine kinase"/>
    <property type="match status" value="1"/>
</dbReference>
<feature type="domain" description="Histidine kinase/HSP90-like ATPase" evidence="2">
    <location>
        <begin position="248"/>
        <end position="339"/>
    </location>
</feature>
<dbReference type="PANTHER" id="PTHR34220">
    <property type="entry name" value="SENSOR HISTIDINE KINASE YPDA"/>
    <property type="match status" value="1"/>
</dbReference>
<feature type="transmembrane region" description="Helical" evidence="1">
    <location>
        <begin position="45"/>
        <end position="64"/>
    </location>
</feature>
<name>G6E9G1_9SPHN</name>
<gene>
    <name evidence="4" type="ORF">NSU_0982</name>
</gene>
<evidence type="ECO:0000313" key="4">
    <source>
        <dbReference type="EMBL" id="EHJ62060.1"/>
    </source>
</evidence>
<organism evidence="4 5">
    <name type="scientific">Novosphingobium pentaromativorans US6-1</name>
    <dbReference type="NCBI Taxonomy" id="1088721"/>
    <lineage>
        <taxon>Bacteria</taxon>
        <taxon>Pseudomonadati</taxon>
        <taxon>Pseudomonadota</taxon>
        <taxon>Alphaproteobacteria</taxon>
        <taxon>Sphingomonadales</taxon>
        <taxon>Sphingomonadaceae</taxon>
        <taxon>Novosphingobium</taxon>
    </lineage>
</organism>
<keyword evidence="5" id="KW-1185">Reference proteome</keyword>